<sequence>MNTLDIQNALDAQLQTIANLPALQTENNRFNASTNIASWVRSTLMPAQSSVLAIGPNALTQMQGFYQVDVFYPADTGITAARTLADTIVSTFPVGLRLVGSSGTVIVDVTSVITAYSINKYYCIPVRIQWSVFG</sequence>
<dbReference type="OrthoDB" id="7188292at2"/>
<name>A0A4R5VXB1_9BURK</name>
<dbReference type="AlphaFoldDB" id="A0A4R5VXB1"/>
<dbReference type="Proteomes" id="UP000294829">
    <property type="component" value="Unassembled WGS sequence"/>
</dbReference>
<gene>
    <name evidence="1" type="ORF">E2I14_15225</name>
</gene>
<dbReference type="RefSeq" id="WP_133330057.1">
    <property type="nucleotide sequence ID" value="NZ_SMYL01000009.1"/>
</dbReference>
<organism evidence="1 2">
    <name type="scientific">Sapientia aquatica</name>
    <dbReference type="NCBI Taxonomy" id="1549640"/>
    <lineage>
        <taxon>Bacteria</taxon>
        <taxon>Pseudomonadati</taxon>
        <taxon>Pseudomonadota</taxon>
        <taxon>Betaproteobacteria</taxon>
        <taxon>Burkholderiales</taxon>
        <taxon>Oxalobacteraceae</taxon>
        <taxon>Sapientia</taxon>
    </lineage>
</organism>
<protein>
    <submittedName>
        <fullName evidence="1">Uncharacterized protein</fullName>
    </submittedName>
</protein>
<dbReference type="EMBL" id="SMYL01000009">
    <property type="protein sequence ID" value="TDK63550.1"/>
    <property type="molecule type" value="Genomic_DNA"/>
</dbReference>
<evidence type="ECO:0000313" key="1">
    <source>
        <dbReference type="EMBL" id="TDK63550.1"/>
    </source>
</evidence>
<comment type="caution">
    <text evidence="1">The sequence shown here is derived from an EMBL/GenBank/DDBJ whole genome shotgun (WGS) entry which is preliminary data.</text>
</comment>
<evidence type="ECO:0000313" key="2">
    <source>
        <dbReference type="Proteomes" id="UP000294829"/>
    </source>
</evidence>
<accession>A0A4R5VXB1</accession>
<dbReference type="Gene3D" id="3.30.2000.20">
    <property type="match status" value="1"/>
</dbReference>
<reference evidence="1 2" key="1">
    <citation type="submission" date="2019-03" db="EMBL/GenBank/DDBJ databases">
        <title>Sapientia aquatica gen. nov., sp. nov., isolated from a crater lake.</title>
        <authorList>
            <person name="Felfoldi T."/>
            <person name="Szabo A."/>
            <person name="Toth E."/>
            <person name="Schumann P."/>
            <person name="Keki Z."/>
            <person name="Marialigeti K."/>
            <person name="Mathe I."/>
        </authorList>
    </citation>
    <scope>NUCLEOTIDE SEQUENCE [LARGE SCALE GENOMIC DNA]</scope>
    <source>
        <strain evidence="1 2">SA-152</strain>
    </source>
</reference>
<dbReference type="InterPro" id="IPR025395">
    <property type="entry name" value="Phage_tail_terminator-like"/>
</dbReference>
<dbReference type="Pfam" id="PF13554">
    <property type="entry name" value="Phage_tail_terminator_5"/>
    <property type="match status" value="1"/>
</dbReference>
<proteinExistence type="predicted"/>
<keyword evidence="2" id="KW-1185">Reference proteome</keyword>